<dbReference type="Gene3D" id="3.10.380.20">
    <property type="entry name" value="Novel toxin 21 (CdiA), C-terminal domain"/>
    <property type="match status" value="1"/>
</dbReference>
<dbReference type="RefSeq" id="WP_109418344.1">
    <property type="nucleotide sequence ID" value="NZ_QEAS01000035.1"/>
</dbReference>
<comment type="caution">
    <text evidence="2">The sequence shown here is derived from an EMBL/GenBank/DDBJ whole genome shotgun (WGS) entry which is preliminary data.</text>
</comment>
<evidence type="ECO:0000313" key="2">
    <source>
        <dbReference type="EMBL" id="PWG78083.1"/>
    </source>
</evidence>
<dbReference type="InterPro" id="IPR028190">
    <property type="entry name" value="Ntox21"/>
</dbReference>
<accession>A0A2U2P9N3</accession>
<sequence length="51" mass="6017">MLKQKVYKKGNKYYSRDVDSHNGGAWKVFERQGNKLKRVGTADKDLNIFKR</sequence>
<organism evidence="2 3">
    <name type="scientific">Pararcticibacter amylolyticus</name>
    <dbReference type="NCBI Taxonomy" id="2173175"/>
    <lineage>
        <taxon>Bacteria</taxon>
        <taxon>Pseudomonadati</taxon>
        <taxon>Bacteroidota</taxon>
        <taxon>Sphingobacteriia</taxon>
        <taxon>Sphingobacteriales</taxon>
        <taxon>Sphingobacteriaceae</taxon>
        <taxon>Pararcticibacter</taxon>
    </lineage>
</organism>
<reference evidence="2 3" key="1">
    <citation type="submission" date="2018-04" db="EMBL/GenBank/DDBJ databases">
        <title>Pedobacter chongqingensis sp. nov., isolated from a rottenly hemp rope.</title>
        <authorList>
            <person name="Cai Y."/>
        </authorList>
    </citation>
    <scope>NUCLEOTIDE SEQUENCE [LARGE SCALE GENOMIC DNA]</scope>
    <source>
        <strain evidence="2 3">FJ4-8</strain>
    </source>
</reference>
<dbReference type="Proteomes" id="UP000245647">
    <property type="component" value="Unassembled WGS sequence"/>
</dbReference>
<evidence type="ECO:0000259" key="1">
    <source>
        <dbReference type="Pfam" id="PF15526"/>
    </source>
</evidence>
<evidence type="ECO:0000313" key="3">
    <source>
        <dbReference type="Proteomes" id="UP000245647"/>
    </source>
</evidence>
<dbReference type="EMBL" id="QEAS01000035">
    <property type="protein sequence ID" value="PWG78083.1"/>
    <property type="molecule type" value="Genomic_DNA"/>
</dbReference>
<protein>
    <recommendedName>
        <fullName evidence="1">Novel toxin 21 domain-containing protein</fullName>
    </recommendedName>
</protein>
<dbReference type="InterPro" id="IPR038181">
    <property type="entry name" value="Ntox21_sf"/>
</dbReference>
<dbReference type="Pfam" id="PF15526">
    <property type="entry name" value="Ntox21"/>
    <property type="match status" value="1"/>
</dbReference>
<name>A0A2U2P9N3_9SPHI</name>
<dbReference type="OrthoDB" id="9765204at2"/>
<dbReference type="AlphaFoldDB" id="A0A2U2P9N3"/>
<feature type="domain" description="Novel toxin 21" evidence="1">
    <location>
        <begin position="3"/>
        <end position="47"/>
    </location>
</feature>
<gene>
    <name evidence="2" type="ORF">DDR33_24000</name>
</gene>
<proteinExistence type="predicted"/>
<keyword evidence="3" id="KW-1185">Reference proteome</keyword>